<proteinExistence type="predicted"/>
<accession>A0ABW8M3V9</accession>
<feature type="region of interest" description="Disordered" evidence="1">
    <location>
        <begin position="15"/>
        <end position="50"/>
    </location>
</feature>
<reference evidence="2 3" key="1">
    <citation type="submission" date="2024-11" db="EMBL/GenBank/DDBJ databases">
        <title>The Natural Products Discovery Center: Release of the First 8490 Sequenced Strains for Exploring Actinobacteria Biosynthetic Diversity.</title>
        <authorList>
            <person name="Kalkreuter E."/>
            <person name="Kautsar S.A."/>
            <person name="Yang D."/>
            <person name="Bader C.D."/>
            <person name="Teijaro C.N."/>
            <person name="Fluegel L."/>
            <person name="Davis C.M."/>
            <person name="Simpson J.R."/>
            <person name="Lauterbach L."/>
            <person name="Steele A.D."/>
            <person name="Gui C."/>
            <person name="Meng S."/>
            <person name="Li G."/>
            <person name="Viehrig K."/>
            <person name="Ye F."/>
            <person name="Su P."/>
            <person name="Kiefer A.F."/>
            <person name="Nichols A."/>
            <person name="Cepeda A.J."/>
            <person name="Yan W."/>
            <person name="Fan B."/>
            <person name="Jiang Y."/>
            <person name="Adhikari A."/>
            <person name="Zheng C.-J."/>
            <person name="Schuster L."/>
            <person name="Cowan T.M."/>
            <person name="Smanski M.J."/>
            <person name="Chevrette M.G."/>
            <person name="De Carvalho L.P.S."/>
            <person name="Shen B."/>
        </authorList>
    </citation>
    <scope>NUCLEOTIDE SEQUENCE [LARGE SCALE GENOMIC DNA]</scope>
    <source>
        <strain evidence="2 3">NPDC020863</strain>
    </source>
</reference>
<dbReference type="RefSeq" id="WP_358645630.1">
    <property type="nucleotide sequence ID" value="NZ_JBFAEV010000038.1"/>
</dbReference>
<comment type="caution">
    <text evidence="2">The sequence shown here is derived from an EMBL/GenBank/DDBJ whole genome shotgun (WGS) entry which is preliminary data.</text>
</comment>
<evidence type="ECO:0000313" key="2">
    <source>
        <dbReference type="EMBL" id="MFK4272869.1"/>
    </source>
</evidence>
<dbReference type="EMBL" id="JBJDQH010000033">
    <property type="protein sequence ID" value="MFK4272869.1"/>
    <property type="molecule type" value="Genomic_DNA"/>
</dbReference>
<dbReference type="Proteomes" id="UP001620295">
    <property type="component" value="Unassembled WGS sequence"/>
</dbReference>
<protein>
    <submittedName>
        <fullName evidence="2">Uncharacterized protein</fullName>
    </submittedName>
</protein>
<gene>
    <name evidence="2" type="ORF">ACI2L5_49595</name>
</gene>
<organism evidence="2 3">
    <name type="scientific">Streptomyces milbemycinicus</name>
    <dbReference type="NCBI Taxonomy" id="476552"/>
    <lineage>
        <taxon>Bacteria</taxon>
        <taxon>Bacillati</taxon>
        <taxon>Actinomycetota</taxon>
        <taxon>Actinomycetes</taxon>
        <taxon>Kitasatosporales</taxon>
        <taxon>Streptomycetaceae</taxon>
        <taxon>Streptomyces</taxon>
    </lineage>
</organism>
<sequence length="94" mass="10277">MAFTVRLAETAYLHPSCSHTDSPGVRRNVIQRADRTEARSFGSAASGGFDATDFAHRVDASDGDATAAVHQRSRANPPKWQQRHHKRTVAGDHP</sequence>
<keyword evidence="3" id="KW-1185">Reference proteome</keyword>
<evidence type="ECO:0000313" key="3">
    <source>
        <dbReference type="Proteomes" id="UP001620295"/>
    </source>
</evidence>
<feature type="region of interest" description="Disordered" evidence="1">
    <location>
        <begin position="62"/>
        <end position="94"/>
    </location>
</feature>
<name>A0ABW8M3V9_9ACTN</name>
<evidence type="ECO:0000256" key="1">
    <source>
        <dbReference type="SAM" id="MobiDB-lite"/>
    </source>
</evidence>